<proteinExistence type="predicted"/>
<feature type="transmembrane region" description="Helical" evidence="1">
    <location>
        <begin position="6"/>
        <end position="23"/>
    </location>
</feature>
<keyword evidence="1" id="KW-0812">Transmembrane</keyword>
<evidence type="ECO:0000313" key="2">
    <source>
        <dbReference type="EMBL" id="RYC72336.1"/>
    </source>
</evidence>
<feature type="transmembrane region" description="Helical" evidence="1">
    <location>
        <begin position="32"/>
        <end position="50"/>
    </location>
</feature>
<reference evidence="2 3" key="2">
    <citation type="journal article" date="2020" name="Cell Rep.">
        <title>Acquisition and Adaptation of Ultra-small Parasitic Reduced Genome Bacteria to Mammalian Hosts.</title>
        <authorList>
            <person name="McLean J.S."/>
            <person name="Bor B."/>
            <person name="Kerns K.A."/>
            <person name="Liu Q."/>
            <person name="To T.T."/>
            <person name="Solden L."/>
            <person name="Hendrickson E.L."/>
            <person name="Wrighton K."/>
            <person name="Shi W."/>
            <person name="He X."/>
        </authorList>
    </citation>
    <scope>NUCLEOTIDE SEQUENCE [LARGE SCALE GENOMIC DNA]</scope>
    <source>
        <strain evidence="2 3">TM7_CMJM_G6_1_HOT_870</strain>
    </source>
</reference>
<organism evidence="2 3">
    <name type="scientific">Candidatus Nanogingivalis gingivitcus</name>
    <dbReference type="NCBI Taxonomy" id="2171992"/>
    <lineage>
        <taxon>Bacteria</taxon>
        <taxon>Candidatus Saccharimonadota</taxon>
        <taxon>Candidatus Nanosyncoccalia</taxon>
        <taxon>Candidatus Nanogingivales</taxon>
        <taxon>Candidatus Nanogingivalaceae</taxon>
        <taxon>Candidatus Nanogingivalis</taxon>
    </lineage>
</organism>
<feature type="transmembrane region" description="Helical" evidence="1">
    <location>
        <begin position="70"/>
        <end position="88"/>
    </location>
</feature>
<sequence length="113" mass="13166">MNQIIIQIILTIFIVLAIFKILHHHNSASSKALSKIFFIIFLIFGLVMIFNPEITNDIAHLVGINRGADLMLYVLVIFFIFDKVNDFYKEQNQKERFAKLVRKIALQDSNKKK</sequence>
<evidence type="ECO:0008006" key="4">
    <source>
        <dbReference type="Google" id="ProtNLM"/>
    </source>
</evidence>
<evidence type="ECO:0000313" key="3">
    <source>
        <dbReference type="Proteomes" id="UP001190925"/>
    </source>
</evidence>
<comment type="caution">
    <text evidence="2">The sequence shown here is derived from an EMBL/GenBank/DDBJ whole genome shotgun (WGS) entry which is preliminary data.</text>
</comment>
<dbReference type="Pfam" id="PF10066">
    <property type="entry name" value="DUF2304"/>
    <property type="match status" value="1"/>
</dbReference>
<gene>
    <name evidence="2" type="ORF">G6CMJM_00598</name>
</gene>
<dbReference type="Proteomes" id="UP001190925">
    <property type="component" value="Unassembled WGS sequence"/>
</dbReference>
<protein>
    <recommendedName>
        <fullName evidence="4">DUF2304 domain-containing protein</fullName>
    </recommendedName>
</protein>
<keyword evidence="1" id="KW-0472">Membrane</keyword>
<dbReference type="RefSeq" id="WP_129718989.1">
    <property type="nucleotide sequence ID" value="NZ_PRLK01000012.1"/>
</dbReference>
<keyword evidence="1" id="KW-1133">Transmembrane helix</keyword>
<keyword evidence="3" id="KW-1185">Reference proteome</keyword>
<name>A0ABY0FHF7_9BACT</name>
<evidence type="ECO:0000256" key="1">
    <source>
        <dbReference type="SAM" id="Phobius"/>
    </source>
</evidence>
<reference evidence="2 3" key="1">
    <citation type="journal article" date="2018" name="bioRxiv">
        <title>Evidence of independent acquisition and adaption of ultra-small bacteria to human hosts across the highly diverse yet reduced genomes of the phylum Saccharibacteria.</title>
        <authorList>
            <person name="McLean J.S."/>
            <person name="Bor B."/>
            <person name="To T.T."/>
            <person name="Liu Q."/>
            <person name="Kearns K.A."/>
            <person name="Solden L.M."/>
            <person name="Wrighton K.C."/>
            <person name="He X."/>
            <person name="Shi W."/>
        </authorList>
    </citation>
    <scope>NUCLEOTIDE SEQUENCE [LARGE SCALE GENOMIC DNA]</scope>
    <source>
        <strain evidence="2 3">TM7_CMJM_G6_1_HOT_870</strain>
    </source>
</reference>
<dbReference type="EMBL" id="PRLK01000012">
    <property type="protein sequence ID" value="RYC72336.1"/>
    <property type="molecule type" value="Genomic_DNA"/>
</dbReference>
<dbReference type="InterPro" id="IPR019277">
    <property type="entry name" value="DUF2304"/>
</dbReference>
<accession>A0ABY0FHF7</accession>